<accession>A0A9W5QHJ9</accession>
<evidence type="ECO:0000256" key="1">
    <source>
        <dbReference type="SAM" id="Phobius"/>
    </source>
</evidence>
<evidence type="ECO:0000313" key="2">
    <source>
        <dbReference type="EMBL" id="EOP65540.1"/>
    </source>
</evidence>
<proteinExistence type="predicted"/>
<sequence>MYIHLYRENEVFHMKYSYKVFIFIWTIILLFFLLYYGYSEISDTKKVPVITIKK</sequence>
<dbReference type="EMBL" id="AHEJ01000045">
    <property type="protein sequence ID" value="EOP65540.1"/>
    <property type="molecule type" value="Genomic_DNA"/>
</dbReference>
<comment type="caution">
    <text evidence="2">The sequence shown here is derived from an EMBL/GenBank/DDBJ whole genome shotgun (WGS) entry which is preliminary data.</text>
</comment>
<protein>
    <submittedName>
        <fullName evidence="2">Uncharacterized protein</fullName>
    </submittedName>
</protein>
<evidence type="ECO:0000313" key="3">
    <source>
        <dbReference type="Proteomes" id="UP000013989"/>
    </source>
</evidence>
<keyword evidence="1" id="KW-0812">Transmembrane</keyword>
<organism evidence="2 3">
    <name type="scientific">Bacillus cereus ISP2954</name>
    <dbReference type="NCBI Taxonomy" id="1053215"/>
    <lineage>
        <taxon>Bacteria</taxon>
        <taxon>Bacillati</taxon>
        <taxon>Bacillota</taxon>
        <taxon>Bacilli</taxon>
        <taxon>Bacillales</taxon>
        <taxon>Bacillaceae</taxon>
        <taxon>Bacillus</taxon>
        <taxon>Bacillus cereus group</taxon>
    </lineage>
</organism>
<gene>
    <name evidence="2" type="ORF">IGU_04394</name>
</gene>
<dbReference type="Proteomes" id="UP000013989">
    <property type="component" value="Unassembled WGS sequence"/>
</dbReference>
<reference evidence="2 3" key="1">
    <citation type="submission" date="2012-12" db="EMBL/GenBank/DDBJ databases">
        <title>The Genome Sequence of Bacillus cereus ISP2954.</title>
        <authorList>
            <consortium name="The Broad Institute Genome Sequencing Platform"/>
            <consortium name="The Broad Institute Genome Sequencing Center for Infectious Disease"/>
            <person name="Feldgarden M."/>
            <person name="Van der Auwera G.A."/>
            <person name="Mahillon J."/>
            <person name="Duprez V."/>
            <person name="Timmery S."/>
            <person name="Mattelet C."/>
            <person name="Dierick K."/>
            <person name="Sun M."/>
            <person name="Yu Z."/>
            <person name="Zhu L."/>
            <person name="Hu X."/>
            <person name="Shank E.B."/>
            <person name="Swiecicka I."/>
            <person name="Hansen B.M."/>
            <person name="Andrup L."/>
            <person name="Walker B."/>
            <person name="Young S.K."/>
            <person name="Zeng Q."/>
            <person name="Gargeya S."/>
            <person name="Fitzgerald M."/>
            <person name="Haas B."/>
            <person name="Abouelleil A."/>
            <person name="Alvarado L."/>
            <person name="Arachchi H.M."/>
            <person name="Berlin A.M."/>
            <person name="Chapman S.B."/>
            <person name="Dewar J."/>
            <person name="Goldberg J."/>
            <person name="Griggs A."/>
            <person name="Gujja S."/>
            <person name="Hansen M."/>
            <person name="Howarth C."/>
            <person name="Imamovic A."/>
            <person name="Larimer J."/>
            <person name="McCowan C."/>
            <person name="Murphy C."/>
            <person name="Neiman D."/>
            <person name="Pearson M."/>
            <person name="Priest M."/>
            <person name="Roberts A."/>
            <person name="Saif S."/>
            <person name="Shea T."/>
            <person name="Sisk P."/>
            <person name="Sykes S."/>
            <person name="Wortman J."/>
            <person name="Nusbaum C."/>
            <person name="Birren B."/>
        </authorList>
    </citation>
    <scope>NUCLEOTIDE SEQUENCE [LARGE SCALE GENOMIC DNA]</scope>
    <source>
        <strain evidence="2 3">ISP2954</strain>
    </source>
</reference>
<feature type="transmembrane region" description="Helical" evidence="1">
    <location>
        <begin position="20"/>
        <end position="38"/>
    </location>
</feature>
<name>A0A9W5QHJ9_BACCE</name>
<keyword evidence="1" id="KW-0472">Membrane</keyword>
<dbReference type="AlphaFoldDB" id="A0A9W5QHJ9"/>
<keyword evidence="1" id="KW-1133">Transmembrane helix</keyword>